<dbReference type="GO" id="GO:0016887">
    <property type="term" value="F:ATP hydrolysis activity"/>
    <property type="evidence" value="ECO:0007669"/>
    <property type="project" value="RHEA"/>
</dbReference>
<dbReference type="AlphaFoldDB" id="A0A1V0UTY2"/>
<feature type="region of interest" description="Disordered" evidence="12">
    <location>
        <begin position="803"/>
        <end position="875"/>
    </location>
</feature>
<dbReference type="Gene3D" id="3.40.50.300">
    <property type="entry name" value="P-loop containing nucleotide triphosphate hydrolases"/>
    <property type="match status" value="2"/>
</dbReference>
<dbReference type="Pfam" id="PF00580">
    <property type="entry name" value="UvrD-helicase"/>
    <property type="match status" value="1"/>
</dbReference>
<evidence type="ECO:0000256" key="8">
    <source>
        <dbReference type="ARBA" id="ARBA00034617"/>
    </source>
</evidence>
<dbReference type="Pfam" id="PF14169">
    <property type="entry name" value="YdjO"/>
    <property type="match status" value="1"/>
</dbReference>
<evidence type="ECO:0000313" key="16">
    <source>
        <dbReference type="Proteomes" id="UP000192727"/>
    </source>
</evidence>
<feature type="binding site" evidence="11">
    <location>
        <begin position="85"/>
        <end position="92"/>
    </location>
    <ligand>
        <name>ATP</name>
        <dbReference type="ChEBI" id="CHEBI:30616"/>
    </ligand>
</feature>
<evidence type="ECO:0000256" key="5">
    <source>
        <dbReference type="ARBA" id="ARBA00022840"/>
    </source>
</evidence>
<dbReference type="Gene3D" id="1.10.486.10">
    <property type="entry name" value="PCRA, domain 4"/>
    <property type="match status" value="1"/>
</dbReference>
<keyword evidence="7" id="KW-0413">Isomerase</keyword>
<dbReference type="EMBL" id="CP020557">
    <property type="protein sequence ID" value="ARF68627.1"/>
    <property type="molecule type" value="Genomic_DNA"/>
</dbReference>
<dbReference type="GO" id="GO:0005829">
    <property type="term" value="C:cytosol"/>
    <property type="evidence" value="ECO:0007669"/>
    <property type="project" value="TreeGrafter"/>
</dbReference>
<keyword evidence="3 11" id="KW-0378">Hydrolase</keyword>
<evidence type="ECO:0000259" key="14">
    <source>
        <dbReference type="PROSITE" id="PS51217"/>
    </source>
</evidence>
<feature type="region of interest" description="Disordered" evidence="12">
    <location>
        <begin position="700"/>
        <end position="765"/>
    </location>
</feature>
<dbReference type="InterPro" id="IPR013986">
    <property type="entry name" value="DExx_box_DNA_helicase_dom_sf"/>
</dbReference>
<dbReference type="GO" id="GO:0043138">
    <property type="term" value="F:3'-5' DNA helicase activity"/>
    <property type="evidence" value="ECO:0007669"/>
    <property type="project" value="UniProtKB-EC"/>
</dbReference>
<evidence type="ECO:0000256" key="3">
    <source>
        <dbReference type="ARBA" id="ARBA00022801"/>
    </source>
</evidence>
<dbReference type="InterPro" id="IPR014016">
    <property type="entry name" value="UvrD-like_ATP-bd"/>
</dbReference>
<dbReference type="CDD" id="cd18807">
    <property type="entry name" value="SF1_C_UvrD"/>
    <property type="match status" value="1"/>
</dbReference>
<dbReference type="GO" id="GO:0005524">
    <property type="term" value="F:ATP binding"/>
    <property type="evidence" value="ECO:0007669"/>
    <property type="project" value="UniProtKB-UniRule"/>
</dbReference>
<feature type="compositionally biased region" description="Basic and acidic residues" evidence="12">
    <location>
        <begin position="811"/>
        <end position="833"/>
    </location>
</feature>
<evidence type="ECO:0000256" key="2">
    <source>
        <dbReference type="ARBA" id="ARBA00022741"/>
    </source>
</evidence>
<feature type="compositionally biased region" description="Polar residues" evidence="12">
    <location>
        <begin position="737"/>
        <end position="751"/>
    </location>
</feature>
<dbReference type="Gene3D" id="1.10.10.160">
    <property type="match status" value="1"/>
</dbReference>
<dbReference type="GO" id="GO:0000725">
    <property type="term" value="P:recombinational repair"/>
    <property type="evidence" value="ECO:0007669"/>
    <property type="project" value="TreeGrafter"/>
</dbReference>
<sequence length="925" mass="104452">MNCLNKEFVITAMNNHKLFTTKPFGAGALPMPVAPAGSVLTSKHLVSPNEPDAAFFRMIEKAGISLNETQIQAVRHDRGPLLTLAGAGTGKTSVLTCRAAYLLKVRQVDPRQILLVTFTSKAAAEMRERLADLPGISAVEAKLVGARTFHSLFLQVIRQEGCEDDLLTDQRRPHFIMKRLLKIAGLQEAWEPETALSRLSAWKSSMLSPEEWPARTSMEQQLKPVLLQYEGWKKAEGKMDFDDILLEAHKLFTRHPEVLERIRRQYAYIMVDEFQDTNPLQYQLVRMIAEPDCNLMAVGDDDQTIYTFNGARQAYILQFEQQYPAARVITLDVNYRSGSSILGLANEVISHNEERRPKTLYTGIREKGTVQYLSPLTTDHEAEAILEHIKQQVGKGKRKYGDIAILHRTASYSRAFFERLLMEDIPFVQYGNSDLFYRHWLIRPVLNHLRLALNSRDMKACEGVLLTLYIAKEKGASWIREKEKKKAKKWPLIHLMDHPDLKENQKEKLMERLKMIKSLQAFKPEEAIRQIRIKFYDAFIDAYDPEPDTQYKETLKEMLDELETSARRFTGLEEFLGFVDRITDKYMVMESLKKEDESDALKLMTIHRSKGLEFPVVYLIGASERVLPHSTSLKKEGCKDNRFEGEHGAAAALEEERRLAYVAVTRAKEELYISSPGYYRGKQAHVSRFILQPFESRRSRVSNTAQPVPASAAKKPSAIQDRSMPEMGNASDKKTVRTQVYTAGYGTNSSQPERKARHDQPKLVSPAASVTSLSVYTHTVTKSLDRQPVSAVDSYLKPAPAAAPSFSISSIEKKERPENKPKLTKEEKADRAARMLAAKIESGQKSASPSRPAMPAKPAASSSTPSVAAAKPASKMVPAWVCTDKTCKSWVKMEERETVDRNASKDCPLCKSPMRKGVRSVQVRG</sequence>
<evidence type="ECO:0000313" key="15">
    <source>
        <dbReference type="EMBL" id="ARF68627.1"/>
    </source>
</evidence>
<dbReference type="GO" id="GO:0003677">
    <property type="term" value="F:DNA binding"/>
    <property type="evidence" value="ECO:0007669"/>
    <property type="project" value="UniProtKB-KW"/>
</dbReference>
<comment type="catalytic activity">
    <reaction evidence="8">
        <text>Couples ATP hydrolysis with the unwinding of duplex DNA by translocating in the 3'-5' direction.</text>
        <dbReference type="EC" id="5.6.2.4"/>
    </reaction>
</comment>
<evidence type="ECO:0000256" key="7">
    <source>
        <dbReference type="ARBA" id="ARBA00023235"/>
    </source>
</evidence>
<feature type="compositionally biased region" description="Low complexity" evidence="12">
    <location>
        <begin position="845"/>
        <end position="875"/>
    </location>
</feature>
<name>A0A1V0UTY2_9BACL</name>
<evidence type="ECO:0000259" key="13">
    <source>
        <dbReference type="PROSITE" id="PS51198"/>
    </source>
</evidence>
<dbReference type="Pfam" id="PF13361">
    <property type="entry name" value="UvrD_C"/>
    <property type="match status" value="1"/>
</dbReference>
<keyword evidence="2 11" id="KW-0547">Nucleotide-binding</keyword>
<feature type="domain" description="UvrD-like helicase ATP-binding" evidence="13">
    <location>
        <begin position="64"/>
        <end position="338"/>
    </location>
</feature>
<dbReference type="PROSITE" id="PS51198">
    <property type="entry name" value="UVRD_HELICASE_ATP_BIND"/>
    <property type="match status" value="1"/>
</dbReference>
<comment type="catalytic activity">
    <reaction evidence="10">
        <text>ATP + H2O = ADP + phosphate + H(+)</text>
        <dbReference type="Rhea" id="RHEA:13065"/>
        <dbReference type="ChEBI" id="CHEBI:15377"/>
        <dbReference type="ChEBI" id="CHEBI:15378"/>
        <dbReference type="ChEBI" id="CHEBI:30616"/>
        <dbReference type="ChEBI" id="CHEBI:43474"/>
        <dbReference type="ChEBI" id="CHEBI:456216"/>
        <dbReference type="EC" id="5.6.2.4"/>
    </reaction>
</comment>
<feature type="region of interest" description="Disordered" evidence="12">
    <location>
        <begin position="895"/>
        <end position="925"/>
    </location>
</feature>
<keyword evidence="6" id="KW-0238">DNA-binding</keyword>
<dbReference type="InterPro" id="IPR027417">
    <property type="entry name" value="P-loop_NTPase"/>
</dbReference>
<dbReference type="Proteomes" id="UP000192727">
    <property type="component" value="Chromosome"/>
</dbReference>
<dbReference type="InterPro" id="IPR014017">
    <property type="entry name" value="DNA_helicase_UvrD-like_C"/>
</dbReference>
<reference evidence="15 16" key="1">
    <citation type="submission" date="2017-03" db="EMBL/GenBank/DDBJ databases">
        <title>Paenibacillus larvae genome sequencing.</title>
        <authorList>
            <person name="Dingman D.W."/>
        </authorList>
    </citation>
    <scope>NUCLEOTIDE SEQUENCE [LARGE SCALE GENOMIC DNA]</scope>
    <source>
        <strain evidence="15 16">SAG 10367</strain>
    </source>
</reference>
<evidence type="ECO:0000256" key="1">
    <source>
        <dbReference type="ARBA" id="ARBA00009922"/>
    </source>
</evidence>
<dbReference type="GO" id="GO:0033202">
    <property type="term" value="C:DNA helicase complex"/>
    <property type="evidence" value="ECO:0007669"/>
    <property type="project" value="TreeGrafter"/>
</dbReference>
<evidence type="ECO:0000256" key="4">
    <source>
        <dbReference type="ARBA" id="ARBA00022806"/>
    </source>
</evidence>
<keyword evidence="5 11" id="KW-0067">ATP-binding</keyword>
<gene>
    <name evidence="15" type="ORF">B7C51_13680</name>
</gene>
<evidence type="ECO:0000256" key="12">
    <source>
        <dbReference type="SAM" id="MobiDB-lite"/>
    </source>
</evidence>
<feature type="compositionally biased region" description="Low complexity" evidence="12">
    <location>
        <begin position="709"/>
        <end position="718"/>
    </location>
</feature>
<protein>
    <recommendedName>
        <fullName evidence="9">DNA 3'-5' helicase</fullName>
        <ecNumber evidence="9">5.6.2.4</ecNumber>
    </recommendedName>
</protein>
<evidence type="ECO:0000256" key="9">
    <source>
        <dbReference type="ARBA" id="ARBA00034808"/>
    </source>
</evidence>
<organism evidence="15 16">
    <name type="scientific">Paenibacillus larvae subsp. pulvifaciens</name>
    <dbReference type="NCBI Taxonomy" id="1477"/>
    <lineage>
        <taxon>Bacteria</taxon>
        <taxon>Bacillati</taxon>
        <taxon>Bacillota</taxon>
        <taxon>Bacilli</taxon>
        <taxon>Bacillales</taxon>
        <taxon>Paenibacillaceae</taxon>
        <taxon>Paenibacillus</taxon>
    </lineage>
</organism>
<dbReference type="PROSITE" id="PS51217">
    <property type="entry name" value="UVRD_HELICASE_CTER"/>
    <property type="match status" value="1"/>
</dbReference>
<feature type="compositionally biased region" description="Basic and acidic residues" evidence="12">
    <location>
        <begin position="895"/>
        <end position="904"/>
    </location>
</feature>
<dbReference type="InterPro" id="IPR025916">
    <property type="entry name" value="YdjO"/>
</dbReference>
<evidence type="ECO:0000256" key="11">
    <source>
        <dbReference type="PROSITE-ProRule" id="PRU00560"/>
    </source>
</evidence>
<feature type="domain" description="UvrD-like helicase C-terminal" evidence="14">
    <location>
        <begin position="339"/>
        <end position="611"/>
    </location>
</feature>
<comment type="similarity">
    <text evidence="1">Belongs to the helicase family. UvrD subfamily.</text>
</comment>
<dbReference type="SUPFAM" id="SSF52540">
    <property type="entry name" value="P-loop containing nucleoside triphosphate hydrolases"/>
    <property type="match status" value="1"/>
</dbReference>
<dbReference type="CDD" id="cd17932">
    <property type="entry name" value="DEXQc_UvrD"/>
    <property type="match status" value="1"/>
</dbReference>
<keyword evidence="4 11" id="KW-0347">Helicase</keyword>
<feature type="compositionally biased region" description="Basic and acidic residues" evidence="12">
    <location>
        <begin position="752"/>
        <end position="761"/>
    </location>
</feature>
<dbReference type="InterPro" id="IPR000212">
    <property type="entry name" value="DNA_helicase_UvrD/REP"/>
</dbReference>
<evidence type="ECO:0000256" key="6">
    <source>
        <dbReference type="ARBA" id="ARBA00023125"/>
    </source>
</evidence>
<dbReference type="PANTHER" id="PTHR11070">
    <property type="entry name" value="UVRD / RECB / PCRA DNA HELICASE FAMILY MEMBER"/>
    <property type="match status" value="1"/>
</dbReference>
<dbReference type="PANTHER" id="PTHR11070:SF2">
    <property type="entry name" value="ATP-DEPENDENT DNA HELICASE SRS2"/>
    <property type="match status" value="1"/>
</dbReference>
<dbReference type="EC" id="5.6.2.4" evidence="9"/>
<proteinExistence type="inferred from homology"/>
<accession>A0A1V0UTY2</accession>
<evidence type="ECO:0000256" key="10">
    <source>
        <dbReference type="ARBA" id="ARBA00048988"/>
    </source>
</evidence>